<keyword evidence="3" id="KW-1185">Reference proteome</keyword>
<organism evidence="2 3">
    <name type="scientific">Paenibacillus filicis</name>
    <dbReference type="NCBI Taxonomy" id="669464"/>
    <lineage>
        <taxon>Bacteria</taxon>
        <taxon>Bacillati</taxon>
        <taxon>Bacillota</taxon>
        <taxon>Bacilli</taxon>
        <taxon>Bacillales</taxon>
        <taxon>Paenibacillaceae</taxon>
        <taxon>Paenibacillus</taxon>
    </lineage>
</organism>
<dbReference type="PANTHER" id="PTHR33336">
    <property type="entry name" value="QUINOL MONOOXYGENASE YGIN-RELATED"/>
    <property type="match status" value="1"/>
</dbReference>
<dbReference type="SUPFAM" id="SSF54909">
    <property type="entry name" value="Dimeric alpha+beta barrel"/>
    <property type="match status" value="1"/>
</dbReference>
<dbReference type="Pfam" id="PF03992">
    <property type="entry name" value="ABM"/>
    <property type="match status" value="1"/>
</dbReference>
<dbReference type="RefSeq" id="WP_341418940.1">
    <property type="nucleotide sequence ID" value="NZ_JBBPCC010000024.1"/>
</dbReference>
<dbReference type="Proteomes" id="UP001469365">
    <property type="component" value="Unassembled WGS sequence"/>
</dbReference>
<keyword evidence="2" id="KW-0560">Oxidoreductase</keyword>
<dbReference type="PANTHER" id="PTHR33336:SF3">
    <property type="entry name" value="ABM DOMAIN-CONTAINING PROTEIN"/>
    <property type="match status" value="1"/>
</dbReference>
<proteinExistence type="predicted"/>
<dbReference type="PROSITE" id="PS51725">
    <property type="entry name" value="ABM"/>
    <property type="match status" value="1"/>
</dbReference>
<accession>A0ABU9DSK1</accession>
<keyword evidence="2" id="KW-0503">Monooxygenase</keyword>
<dbReference type="GO" id="GO:0004497">
    <property type="term" value="F:monooxygenase activity"/>
    <property type="evidence" value="ECO:0007669"/>
    <property type="project" value="UniProtKB-KW"/>
</dbReference>
<dbReference type="InterPro" id="IPR007138">
    <property type="entry name" value="ABM_dom"/>
</dbReference>
<sequence>MKVLVARYTVKPGQTDKVIEYLKEMTRKVKEVEPGCIMYRVHRPTDGSDTLLLYEVYENEAARELHRHTEHFKAIIEAQVIPLLERREREFLDVVIDAAQ</sequence>
<protein>
    <submittedName>
        <fullName evidence="2">Antibiotic biosynthesis monooxygenase family protein</fullName>
    </submittedName>
</protein>
<gene>
    <name evidence="2" type="ORF">WMW72_28260</name>
</gene>
<dbReference type="InterPro" id="IPR011008">
    <property type="entry name" value="Dimeric_a/b-barrel"/>
</dbReference>
<evidence type="ECO:0000313" key="3">
    <source>
        <dbReference type="Proteomes" id="UP001469365"/>
    </source>
</evidence>
<feature type="domain" description="ABM" evidence="1">
    <location>
        <begin position="2"/>
        <end position="91"/>
    </location>
</feature>
<name>A0ABU9DSK1_9BACL</name>
<dbReference type="InterPro" id="IPR050744">
    <property type="entry name" value="AI-2_Isomerase_LsrG"/>
</dbReference>
<dbReference type="Gene3D" id="3.30.70.100">
    <property type="match status" value="1"/>
</dbReference>
<comment type="caution">
    <text evidence="2">The sequence shown here is derived from an EMBL/GenBank/DDBJ whole genome shotgun (WGS) entry which is preliminary data.</text>
</comment>
<reference evidence="2 3" key="1">
    <citation type="submission" date="2024-04" db="EMBL/GenBank/DDBJ databases">
        <title>draft genome sequnece of Paenibacillus filicis.</title>
        <authorList>
            <person name="Kim D.-U."/>
        </authorList>
    </citation>
    <scope>NUCLEOTIDE SEQUENCE [LARGE SCALE GENOMIC DNA]</scope>
    <source>
        <strain evidence="2 3">KACC14197</strain>
    </source>
</reference>
<evidence type="ECO:0000313" key="2">
    <source>
        <dbReference type="EMBL" id="MEK8131807.1"/>
    </source>
</evidence>
<dbReference type="EMBL" id="JBBPCC010000024">
    <property type="protein sequence ID" value="MEK8131807.1"/>
    <property type="molecule type" value="Genomic_DNA"/>
</dbReference>
<evidence type="ECO:0000259" key="1">
    <source>
        <dbReference type="PROSITE" id="PS51725"/>
    </source>
</evidence>